<sequence>MVSAFCHLASTGSRARQHWIVQRAPPPAAQTSRQLRGRERTRVSQQLGSQGVSSLRILPDLRGAGWAKASGLLGGVDRIAVPLPGSAGHLRWTVQCDATYVSSPFLSGKPITTFRPCGSWSQCGKSGVLSYLAMGRESGSGVSLTSRDRGLETESDHTRSVNAADSRARQVRDRDTALDWDPSRPDSEGRSIAQEPSGLSRRSNQLLRFR</sequence>
<evidence type="ECO:0000256" key="1">
    <source>
        <dbReference type="SAM" id="MobiDB-lite"/>
    </source>
</evidence>
<feature type="compositionally biased region" description="Basic and acidic residues" evidence="1">
    <location>
        <begin position="146"/>
        <end position="159"/>
    </location>
</feature>
<gene>
    <name evidence="2" type="ORF">FBZ93_111130</name>
</gene>
<dbReference type="EMBL" id="VITY01000011">
    <property type="protein sequence ID" value="TWB93091.1"/>
    <property type="molecule type" value="Genomic_DNA"/>
</dbReference>
<feature type="compositionally biased region" description="Polar residues" evidence="1">
    <location>
        <begin position="200"/>
        <end position="210"/>
    </location>
</feature>
<feature type="region of interest" description="Disordered" evidence="1">
    <location>
        <begin position="24"/>
        <end position="46"/>
    </location>
</feature>
<evidence type="ECO:0000313" key="2">
    <source>
        <dbReference type="EMBL" id="TWB93091.1"/>
    </source>
</evidence>
<feature type="compositionally biased region" description="Basic and acidic residues" evidence="1">
    <location>
        <begin position="166"/>
        <end position="189"/>
    </location>
</feature>
<comment type="caution">
    <text evidence="2">The sequence shown here is derived from an EMBL/GenBank/DDBJ whole genome shotgun (WGS) entry which is preliminary data.</text>
</comment>
<proteinExistence type="predicted"/>
<keyword evidence="3" id="KW-1185">Reference proteome</keyword>
<name>A0A560LBY6_9BRAD</name>
<reference evidence="2 3" key="1">
    <citation type="submission" date="2019-06" db="EMBL/GenBank/DDBJ databases">
        <title>Genomic Encyclopedia of Type Strains, Phase IV (KMG-V): Genome sequencing to study the core and pangenomes of soil and plant-associated prokaryotes.</title>
        <authorList>
            <person name="Whitman W."/>
        </authorList>
    </citation>
    <scope>NUCLEOTIDE SEQUENCE [LARGE SCALE GENOMIC DNA]</scope>
    <source>
        <strain evidence="2 3">BR 10355</strain>
    </source>
</reference>
<feature type="region of interest" description="Disordered" evidence="1">
    <location>
        <begin position="138"/>
        <end position="210"/>
    </location>
</feature>
<evidence type="ECO:0000313" key="3">
    <source>
        <dbReference type="Proteomes" id="UP000321304"/>
    </source>
</evidence>
<protein>
    <submittedName>
        <fullName evidence="2">Uncharacterized protein</fullName>
    </submittedName>
</protein>
<dbReference type="Proteomes" id="UP000321304">
    <property type="component" value="Unassembled WGS sequence"/>
</dbReference>
<dbReference type="AlphaFoldDB" id="A0A560LBY6"/>
<accession>A0A560LBY6</accession>
<organism evidence="2 3">
    <name type="scientific">Bradyrhizobium macuxiense</name>
    <dbReference type="NCBI Taxonomy" id="1755647"/>
    <lineage>
        <taxon>Bacteria</taxon>
        <taxon>Pseudomonadati</taxon>
        <taxon>Pseudomonadota</taxon>
        <taxon>Alphaproteobacteria</taxon>
        <taxon>Hyphomicrobiales</taxon>
        <taxon>Nitrobacteraceae</taxon>
        <taxon>Bradyrhizobium</taxon>
    </lineage>
</organism>